<evidence type="ECO:0000256" key="6">
    <source>
        <dbReference type="SAM" id="Phobius"/>
    </source>
</evidence>
<dbReference type="GO" id="GO:0015171">
    <property type="term" value="F:amino acid transmembrane transporter activity"/>
    <property type="evidence" value="ECO:0007669"/>
    <property type="project" value="TreeGrafter"/>
</dbReference>
<dbReference type="Pfam" id="PF01810">
    <property type="entry name" value="LysE"/>
    <property type="match status" value="1"/>
</dbReference>
<evidence type="ECO:0000313" key="8">
    <source>
        <dbReference type="Proteomes" id="UP000242181"/>
    </source>
</evidence>
<protein>
    <submittedName>
        <fullName evidence="7">LysE family translocator</fullName>
    </submittedName>
</protein>
<comment type="caution">
    <text evidence="7">The sequence shown here is derived from an EMBL/GenBank/DDBJ whole genome shotgun (WGS) entry which is preliminary data.</text>
</comment>
<reference evidence="7 8" key="1">
    <citation type="submission" date="2018-03" db="EMBL/GenBank/DDBJ databases">
        <title>The draft genome of Zobellella taiwanensis JCM 13381.</title>
        <authorList>
            <person name="Liu L."/>
            <person name="Li L."/>
            <person name="Wang T."/>
            <person name="Zhang X."/>
            <person name="Liang L."/>
        </authorList>
    </citation>
    <scope>NUCLEOTIDE SEQUENCE [LARGE SCALE GENOMIC DNA]</scope>
    <source>
        <strain evidence="7 8">JCM 13381</strain>
    </source>
</reference>
<dbReference type="Proteomes" id="UP000242181">
    <property type="component" value="Unassembled WGS sequence"/>
</dbReference>
<name>A0A2P7QMS1_9GAMM</name>
<dbReference type="GO" id="GO:0033228">
    <property type="term" value="P:cysteine export across plasma membrane"/>
    <property type="evidence" value="ECO:0007669"/>
    <property type="project" value="TreeGrafter"/>
</dbReference>
<keyword evidence="3 6" id="KW-0812">Transmembrane</keyword>
<feature type="transmembrane region" description="Helical" evidence="6">
    <location>
        <begin position="179"/>
        <end position="196"/>
    </location>
</feature>
<keyword evidence="2" id="KW-1003">Cell membrane</keyword>
<dbReference type="PANTHER" id="PTHR30086:SF20">
    <property type="entry name" value="ARGININE EXPORTER PROTEIN ARGO-RELATED"/>
    <property type="match status" value="1"/>
</dbReference>
<evidence type="ECO:0000256" key="3">
    <source>
        <dbReference type="ARBA" id="ARBA00022692"/>
    </source>
</evidence>
<evidence type="ECO:0000256" key="4">
    <source>
        <dbReference type="ARBA" id="ARBA00022989"/>
    </source>
</evidence>
<keyword evidence="5 6" id="KW-0472">Membrane</keyword>
<feature type="transmembrane region" description="Helical" evidence="6">
    <location>
        <begin position="145"/>
        <end position="167"/>
    </location>
</feature>
<organism evidence="7 8">
    <name type="scientific">Zobellella taiwanensis</name>
    <dbReference type="NCBI Taxonomy" id="347535"/>
    <lineage>
        <taxon>Bacteria</taxon>
        <taxon>Pseudomonadati</taxon>
        <taxon>Pseudomonadota</taxon>
        <taxon>Gammaproteobacteria</taxon>
        <taxon>Aeromonadales</taxon>
        <taxon>Aeromonadaceae</taxon>
        <taxon>Zobellella</taxon>
    </lineage>
</organism>
<keyword evidence="8" id="KW-1185">Reference proteome</keyword>
<keyword evidence="4 6" id="KW-1133">Transmembrane helix</keyword>
<dbReference type="AlphaFoldDB" id="A0A2P7QMS1"/>
<dbReference type="EMBL" id="PXYH01000019">
    <property type="protein sequence ID" value="PSJ39268.1"/>
    <property type="molecule type" value="Genomic_DNA"/>
</dbReference>
<evidence type="ECO:0000256" key="5">
    <source>
        <dbReference type="ARBA" id="ARBA00023136"/>
    </source>
</evidence>
<dbReference type="RefSeq" id="WP_106454172.1">
    <property type="nucleotide sequence ID" value="NZ_PXYH01000019.1"/>
</dbReference>
<dbReference type="PANTHER" id="PTHR30086">
    <property type="entry name" value="ARGININE EXPORTER PROTEIN ARGO"/>
    <property type="match status" value="1"/>
</dbReference>
<evidence type="ECO:0000256" key="2">
    <source>
        <dbReference type="ARBA" id="ARBA00022475"/>
    </source>
</evidence>
<proteinExistence type="predicted"/>
<comment type="subcellular location">
    <subcellularLocation>
        <location evidence="1">Cell membrane</location>
        <topology evidence="1">Multi-pass membrane protein</topology>
    </subcellularLocation>
</comment>
<dbReference type="InterPro" id="IPR001123">
    <property type="entry name" value="LeuE-type"/>
</dbReference>
<sequence length="197" mass="21752">MDFALLGSVAGFALATCGTPGPNNMLLTSSGTRFGYRPTLKLLLGIMLGLQALMLLTALGLGRLFLHWPALQWGLKMAGSGYLLWLAWQIASAPPPGAEEERLGMGWHQGALFQFLNPKSWLMAISAISGFTLAGEQYWPSAALVLAVFLFFGLLTGHVWALFGIHVRRWLRTDTDWRRFNRLMALLTAGSVAMIWW</sequence>
<dbReference type="OrthoDB" id="9812084at2"/>
<gene>
    <name evidence="7" type="ORF">C7I36_12920</name>
</gene>
<evidence type="ECO:0000256" key="1">
    <source>
        <dbReference type="ARBA" id="ARBA00004651"/>
    </source>
</evidence>
<accession>A0A2P7QMS1</accession>
<dbReference type="GO" id="GO:0005886">
    <property type="term" value="C:plasma membrane"/>
    <property type="evidence" value="ECO:0007669"/>
    <property type="project" value="UniProtKB-SubCell"/>
</dbReference>
<evidence type="ECO:0000313" key="7">
    <source>
        <dbReference type="EMBL" id="PSJ39268.1"/>
    </source>
</evidence>
<feature type="transmembrane region" description="Helical" evidence="6">
    <location>
        <begin position="42"/>
        <end position="66"/>
    </location>
</feature>